<dbReference type="EMBL" id="CP118718">
    <property type="protein sequence ID" value="WEA46542.1"/>
    <property type="molecule type" value="Genomic_DNA"/>
</dbReference>
<name>A0ABD7X2S3_PRIAR</name>
<accession>A0ABD7X2S3</accession>
<dbReference type="AlphaFoldDB" id="A0ABD7X2S3"/>
<dbReference type="RefSeq" id="WP_275037371.1">
    <property type="nucleotide sequence ID" value="NZ_CP118718.1"/>
</dbReference>
<evidence type="ECO:0000313" key="1">
    <source>
        <dbReference type="EMBL" id="WEA46542.1"/>
    </source>
</evidence>
<gene>
    <name evidence="1" type="ORF">PWO00_11455</name>
</gene>
<sequence>MGTLGISIPLAVPATFRIWRKGSTGTVLISEKTDSSSLAGISILTPLTGAGTGLGVSILFSRITTSIHAVDTNPPLGENEYFLTIDLGPFNLVLTGLTPPADAALAPLSTIDIDRTNVISYTFTASEIEAN</sequence>
<organism evidence="1 2">
    <name type="scientific">Priestia aryabhattai</name>
    <name type="common">Bacillus aryabhattai</name>
    <dbReference type="NCBI Taxonomy" id="412384"/>
    <lineage>
        <taxon>Bacteria</taxon>
        <taxon>Bacillati</taxon>
        <taxon>Bacillota</taxon>
        <taxon>Bacilli</taxon>
        <taxon>Bacillales</taxon>
        <taxon>Bacillaceae</taxon>
        <taxon>Priestia</taxon>
    </lineage>
</organism>
<dbReference type="Proteomes" id="UP001220217">
    <property type="component" value="Chromosome"/>
</dbReference>
<proteinExistence type="predicted"/>
<reference evidence="1 2" key="1">
    <citation type="submission" date="2023-02" db="EMBL/GenBank/DDBJ databases">
        <title>Complete genome sequence of Priestia aryabhattai G5MAi6, a methanol-tolerant strain isolated from tap water in Hong Kong.</title>
        <authorList>
            <person name="Leung K.M."/>
            <person name="Lai G.K.K."/>
            <person name="Griffin S.D.J."/>
        </authorList>
    </citation>
    <scope>NUCLEOTIDE SEQUENCE [LARGE SCALE GENOMIC DNA]</scope>
    <source>
        <strain evidence="1 2">G5MAi6</strain>
    </source>
</reference>
<protein>
    <submittedName>
        <fullName evidence="1">Uncharacterized protein</fullName>
    </submittedName>
</protein>
<evidence type="ECO:0000313" key="2">
    <source>
        <dbReference type="Proteomes" id="UP001220217"/>
    </source>
</evidence>